<feature type="domain" description="DUF4218" evidence="1">
    <location>
        <begin position="40"/>
        <end position="132"/>
    </location>
</feature>
<proteinExistence type="predicted"/>
<name>A0AAU9NTJ4_9ASTR</name>
<dbReference type="Proteomes" id="UP001157418">
    <property type="component" value="Unassembled WGS sequence"/>
</dbReference>
<comment type="caution">
    <text evidence="2">The sequence shown here is derived from an EMBL/GenBank/DDBJ whole genome shotgun (WGS) entry which is preliminary data.</text>
</comment>
<dbReference type="PANTHER" id="PTHR48258">
    <property type="entry name" value="DUF4218 DOMAIN-CONTAINING PROTEIN-RELATED"/>
    <property type="match status" value="1"/>
</dbReference>
<dbReference type="PANTHER" id="PTHR48258:SF4">
    <property type="entry name" value="DUF4216 DOMAIN-CONTAINING PROTEIN"/>
    <property type="match status" value="1"/>
</dbReference>
<evidence type="ECO:0000313" key="2">
    <source>
        <dbReference type="EMBL" id="CAH1441095.1"/>
    </source>
</evidence>
<protein>
    <recommendedName>
        <fullName evidence="1">DUF4218 domain-containing protein</fullName>
    </recommendedName>
</protein>
<sequence length="191" mass="22649">MKSHDCHVFMQRLLPIAFREMLPKNVWEAVTEISLFFKSLTSTVITIEDMKRIEAEIPIILCKLKTIFVPGFFDSMEHLPIHLPYEAMIAGPVQYRWMYPFERFLHQLKKDVKNKARVEGSICNAYLVPHSYILVNEEKMQPYLRKYEESLKDLNPDISEDDLAAEVDENFATWFQNYARQNEIKNNILRF</sequence>
<accession>A0AAU9NTJ4</accession>
<evidence type="ECO:0000313" key="3">
    <source>
        <dbReference type="Proteomes" id="UP001157418"/>
    </source>
</evidence>
<evidence type="ECO:0000259" key="1">
    <source>
        <dbReference type="Pfam" id="PF13960"/>
    </source>
</evidence>
<dbReference type="EMBL" id="CAKMRJ010005412">
    <property type="protein sequence ID" value="CAH1441095.1"/>
    <property type="molecule type" value="Genomic_DNA"/>
</dbReference>
<gene>
    <name evidence="2" type="ORF">LVIROSA_LOCUS27182</name>
</gene>
<keyword evidence="3" id="KW-1185">Reference proteome</keyword>
<dbReference type="InterPro" id="IPR025452">
    <property type="entry name" value="DUF4218"/>
</dbReference>
<dbReference type="Pfam" id="PF13960">
    <property type="entry name" value="DUF4218"/>
    <property type="match status" value="1"/>
</dbReference>
<reference evidence="2 3" key="1">
    <citation type="submission" date="2022-01" db="EMBL/GenBank/DDBJ databases">
        <authorList>
            <person name="Xiong W."/>
            <person name="Schranz E."/>
        </authorList>
    </citation>
    <scope>NUCLEOTIDE SEQUENCE [LARGE SCALE GENOMIC DNA]</scope>
</reference>
<dbReference type="AlphaFoldDB" id="A0AAU9NTJ4"/>
<organism evidence="2 3">
    <name type="scientific">Lactuca virosa</name>
    <dbReference type="NCBI Taxonomy" id="75947"/>
    <lineage>
        <taxon>Eukaryota</taxon>
        <taxon>Viridiplantae</taxon>
        <taxon>Streptophyta</taxon>
        <taxon>Embryophyta</taxon>
        <taxon>Tracheophyta</taxon>
        <taxon>Spermatophyta</taxon>
        <taxon>Magnoliopsida</taxon>
        <taxon>eudicotyledons</taxon>
        <taxon>Gunneridae</taxon>
        <taxon>Pentapetalae</taxon>
        <taxon>asterids</taxon>
        <taxon>campanulids</taxon>
        <taxon>Asterales</taxon>
        <taxon>Asteraceae</taxon>
        <taxon>Cichorioideae</taxon>
        <taxon>Cichorieae</taxon>
        <taxon>Lactucinae</taxon>
        <taxon>Lactuca</taxon>
    </lineage>
</organism>